<keyword evidence="10" id="KW-0503">Monooxygenase</keyword>
<evidence type="ECO:0000259" key="9">
    <source>
        <dbReference type="PROSITE" id="PS50850"/>
    </source>
</evidence>
<name>A0A163IXC1_DIDRA</name>
<evidence type="ECO:0000256" key="1">
    <source>
        <dbReference type="ARBA" id="ARBA00004141"/>
    </source>
</evidence>
<organism evidence="10 11">
    <name type="scientific">Didymella rabiei</name>
    <name type="common">Chickpea ascochyta blight fungus</name>
    <name type="synonym">Mycosphaerella rabiei</name>
    <dbReference type="NCBI Taxonomy" id="5454"/>
    <lineage>
        <taxon>Eukaryota</taxon>
        <taxon>Fungi</taxon>
        <taxon>Dikarya</taxon>
        <taxon>Ascomycota</taxon>
        <taxon>Pezizomycotina</taxon>
        <taxon>Dothideomycetes</taxon>
        <taxon>Pleosporomycetidae</taxon>
        <taxon>Pleosporales</taxon>
        <taxon>Pleosporineae</taxon>
        <taxon>Didymellaceae</taxon>
        <taxon>Ascochyta</taxon>
    </lineage>
</organism>
<dbReference type="GO" id="GO:0016020">
    <property type="term" value="C:membrane"/>
    <property type="evidence" value="ECO:0007669"/>
    <property type="project" value="UniProtKB-SubCell"/>
</dbReference>
<comment type="caution">
    <text evidence="10">The sequence shown here is derived from an EMBL/GenBank/DDBJ whole genome shotgun (WGS) entry which is preliminary data.</text>
</comment>
<evidence type="ECO:0000256" key="5">
    <source>
        <dbReference type="ARBA" id="ARBA00022989"/>
    </source>
</evidence>
<evidence type="ECO:0000256" key="8">
    <source>
        <dbReference type="SAM" id="Phobius"/>
    </source>
</evidence>
<feature type="domain" description="Major facilitator superfamily (MFS) profile" evidence="9">
    <location>
        <begin position="96"/>
        <end position="510"/>
    </location>
</feature>
<dbReference type="PANTHER" id="PTHR23502:SF60">
    <property type="entry name" value="MAJOR FACILITATOR SUPERFAMILY (MFS) PROFILE DOMAIN-CONTAINING PROTEIN-RELATED"/>
    <property type="match status" value="1"/>
</dbReference>
<keyword evidence="7 8" id="KW-0472">Membrane</keyword>
<dbReference type="GO" id="GO:0071949">
    <property type="term" value="F:FAD binding"/>
    <property type="evidence" value="ECO:0007669"/>
    <property type="project" value="InterPro"/>
</dbReference>
<feature type="transmembrane region" description="Helical" evidence="8">
    <location>
        <begin position="222"/>
        <end position="243"/>
    </location>
</feature>
<reference evidence="10 11" key="1">
    <citation type="journal article" date="2016" name="Sci. Rep.">
        <title>Draft genome sequencing and secretome analysis of fungal phytopathogen Ascochyta rabiei provides insight into the necrotrophic effector repertoire.</title>
        <authorList>
            <person name="Verma S."/>
            <person name="Gazara R.K."/>
            <person name="Nizam S."/>
            <person name="Parween S."/>
            <person name="Chattopadhyay D."/>
            <person name="Verma P.K."/>
        </authorList>
    </citation>
    <scope>NUCLEOTIDE SEQUENCE [LARGE SCALE GENOMIC DNA]</scope>
    <source>
        <strain evidence="10 11">ArDII</strain>
    </source>
</reference>
<evidence type="ECO:0000256" key="4">
    <source>
        <dbReference type="ARBA" id="ARBA00022827"/>
    </source>
</evidence>
<dbReference type="SUPFAM" id="SSF54373">
    <property type="entry name" value="FAD-linked reductases, C-terminal domain"/>
    <property type="match status" value="1"/>
</dbReference>
<protein>
    <submittedName>
        <fullName evidence="10">Monooxygenase</fullName>
    </submittedName>
</protein>
<evidence type="ECO:0000313" key="10">
    <source>
        <dbReference type="EMBL" id="KZM26005.1"/>
    </source>
</evidence>
<evidence type="ECO:0000313" key="11">
    <source>
        <dbReference type="Proteomes" id="UP000076837"/>
    </source>
</evidence>
<feature type="transmembrane region" description="Helical" evidence="8">
    <location>
        <begin position="350"/>
        <end position="371"/>
    </location>
</feature>
<feature type="transmembrane region" description="Helical" evidence="8">
    <location>
        <begin position="420"/>
        <end position="438"/>
    </location>
</feature>
<feature type="transmembrane region" description="Helical" evidence="8">
    <location>
        <begin position="94"/>
        <end position="111"/>
    </location>
</feature>
<keyword evidence="11" id="KW-1185">Reference proteome</keyword>
<dbReference type="PRINTS" id="PR00420">
    <property type="entry name" value="RNGMNOXGNASE"/>
</dbReference>
<evidence type="ECO:0000256" key="3">
    <source>
        <dbReference type="ARBA" id="ARBA00022692"/>
    </source>
</evidence>
<dbReference type="Proteomes" id="UP000076837">
    <property type="component" value="Unassembled WGS sequence"/>
</dbReference>
<accession>A0A163IXC1</accession>
<dbReference type="SUPFAM" id="SSF103473">
    <property type="entry name" value="MFS general substrate transporter"/>
    <property type="match status" value="1"/>
</dbReference>
<feature type="transmembrane region" description="Helical" evidence="8">
    <location>
        <begin position="453"/>
        <end position="475"/>
    </location>
</feature>
<dbReference type="InterPro" id="IPR036259">
    <property type="entry name" value="MFS_trans_sf"/>
</dbReference>
<dbReference type="Gene3D" id="1.20.1250.20">
    <property type="entry name" value="MFS general substrate transporter like domains"/>
    <property type="match status" value="1"/>
</dbReference>
<dbReference type="NCBIfam" id="NF005720">
    <property type="entry name" value="PRK07538.1"/>
    <property type="match status" value="1"/>
</dbReference>
<dbReference type="AlphaFoldDB" id="A0A163IXC1"/>
<dbReference type="EMBL" id="JYNV01000117">
    <property type="protein sequence ID" value="KZM26005.1"/>
    <property type="molecule type" value="Genomic_DNA"/>
</dbReference>
<dbReference type="GO" id="GO:0004497">
    <property type="term" value="F:monooxygenase activity"/>
    <property type="evidence" value="ECO:0007669"/>
    <property type="project" value="UniProtKB-KW"/>
</dbReference>
<dbReference type="Gene3D" id="3.50.50.60">
    <property type="entry name" value="FAD/NAD(P)-binding domain"/>
    <property type="match status" value="1"/>
</dbReference>
<feature type="transmembrane region" description="Helical" evidence="8">
    <location>
        <begin position="573"/>
        <end position="594"/>
    </location>
</feature>
<keyword evidence="2" id="KW-0285">Flavoprotein</keyword>
<feature type="transmembrane region" description="Helical" evidence="8">
    <location>
        <begin position="321"/>
        <end position="338"/>
    </location>
</feature>
<dbReference type="InterPro" id="IPR002938">
    <property type="entry name" value="FAD-bd"/>
</dbReference>
<dbReference type="SUPFAM" id="SSF51905">
    <property type="entry name" value="FAD/NAD(P)-binding domain"/>
    <property type="match status" value="1"/>
</dbReference>
<dbReference type="PROSITE" id="PS50850">
    <property type="entry name" value="MFS"/>
    <property type="match status" value="1"/>
</dbReference>
<dbReference type="Pfam" id="PF07690">
    <property type="entry name" value="MFS_1"/>
    <property type="match status" value="1"/>
</dbReference>
<dbReference type="InterPro" id="IPR020846">
    <property type="entry name" value="MFS_dom"/>
</dbReference>
<keyword evidence="3 8" id="KW-0812">Transmembrane</keyword>
<dbReference type="PANTHER" id="PTHR23502">
    <property type="entry name" value="MAJOR FACILITATOR SUPERFAMILY"/>
    <property type="match status" value="1"/>
</dbReference>
<proteinExistence type="predicted"/>
<keyword evidence="5 8" id="KW-1133">Transmembrane helix</keyword>
<dbReference type="InterPro" id="IPR011701">
    <property type="entry name" value="MFS"/>
</dbReference>
<comment type="subcellular location">
    <subcellularLocation>
        <location evidence="1">Membrane</location>
        <topology evidence="1">Multi-pass membrane protein</topology>
    </subcellularLocation>
</comment>
<dbReference type="Pfam" id="PF01494">
    <property type="entry name" value="FAD_binding_3"/>
    <property type="match status" value="1"/>
</dbReference>
<gene>
    <name evidence="10" type="ORF">ST47_g2838</name>
</gene>
<evidence type="ECO:0000256" key="6">
    <source>
        <dbReference type="ARBA" id="ARBA00023002"/>
    </source>
</evidence>
<feature type="transmembrane region" description="Helical" evidence="8">
    <location>
        <begin position="131"/>
        <end position="151"/>
    </location>
</feature>
<keyword evidence="6" id="KW-0560">Oxidoreductase</keyword>
<dbReference type="Gene3D" id="3.30.9.30">
    <property type="match status" value="1"/>
</dbReference>
<dbReference type="GO" id="GO:0022857">
    <property type="term" value="F:transmembrane transporter activity"/>
    <property type="evidence" value="ECO:0007669"/>
    <property type="project" value="InterPro"/>
</dbReference>
<dbReference type="InterPro" id="IPR036188">
    <property type="entry name" value="FAD/NAD-bd_sf"/>
</dbReference>
<sequence length="1011" mass="111992">MRLPERLYRKPLLSDDGHFRDSQELPRFSFEQENRPLVSTELLFHQWSGDEEATYDPRLNAIENALKMEQDIIITWDGPNDPMNPLNWSQSRKWVVTMLVSMFTFISPFSSTMVTPALPVIADDFGIPEGFMRQLVMTIFLLGYAQGPFVLAPLSEIYGRVTVLQYSNLIYLVFNTACGFAQTKEQMLAFRFLSGVGGAAPQALCNGVLADTWRKEERGKGQAIYGLLTWISPCVAPICGAYISQGATALFFLRETFAPAILAKKAKLVRKALKEIRNDVVVRTEFETSDRFSKILRKRLILPFIMMFTHPATQAPSIYRAYLYGVMYLMLSTFPFVFEEVYDMDVGPASLNYLSMCLGFMIGLQISHPLTDGLYARLKTYYNLKEGLPEFRVPPMLIAGILCPVGLFIYGWTAQAKAHWIAPNIGCVIVAIGMIIGFQCSQAYTTDAYEAKYAASAAAVGAFMRTMCGFSFPLFAMQMYSAGQPCVAVVLWAKAEGFEYERRAVAPRARIDNFNHLPISELIPGASITHSLAVSTNGPIQYLTSGILTLAWAAAKHLGRKCKMPYLSSQPKILIAGAGIGGLTAALSLHAVGFTDIQIFEASSTLTTLGVGINVQPSAVLILRNLGLLEALEKTGIQTAELNFYNRHGDSILSEKRGKHAGYAVPQFSIHRGEFQMLLLSAVKERLGEQAVHLNHALTGFEQTEKSITAQFSQRRDGAPAELSGIAGDVLIAADGINSTARRVLYPDEGPPRFSGRMLWRGCLERAPYLTGASMVWAGHADQKFIAYPISRRSEDKGKSLVNWIAELRIRGKNDKDLTPPKTDWTKAVDKSVFERPFESWKCGGLVMKDLIDRTEKVFEFPMSDRDPIEQWSFGRLTLMGDAAHAMYPIGSNGASQAIIDAETLAKHLKATASDVAAALKAYELERLPPTAKIVMANRANGPDHVLQMAEERAPDGFDNIYDVIPKEELDAIGTVYKKVAGFEMDSVNVKARETDGESEKLQLTSPKDWI</sequence>
<dbReference type="STRING" id="5454.A0A163IXC1"/>
<feature type="transmembrane region" description="Helical" evidence="8">
    <location>
        <begin position="391"/>
        <end position="413"/>
    </location>
</feature>
<evidence type="ECO:0000256" key="2">
    <source>
        <dbReference type="ARBA" id="ARBA00022630"/>
    </source>
</evidence>
<evidence type="ECO:0000256" key="7">
    <source>
        <dbReference type="ARBA" id="ARBA00023136"/>
    </source>
</evidence>
<keyword evidence="4" id="KW-0274">FAD</keyword>